<dbReference type="EMBL" id="CAJOBQ010002412">
    <property type="protein sequence ID" value="CAF4558796.1"/>
    <property type="molecule type" value="Genomic_DNA"/>
</dbReference>
<dbReference type="InterPro" id="IPR007588">
    <property type="entry name" value="Znf_FLYWCH"/>
</dbReference>
<dbReference type="Gene3D" id="2.20.25.240">
    <property type="match status" value="1"/>
</dbReference>
<sequence length="420" mass="48332">MLTPIVFTTTSKSRPLMILDGYLYTRDRRTDTKTYWHCENQKSLNCHYRLHTCNSTSTETHILILKQTGTHLTSCNRDLIKITLRKFRKDVLDRTKSTQETTNAVLSQCSSKLPDPARIKLPPLDHIKRTMQKQRKRIDLPPAPNNMDFPCIPTILQTTKRNDNFLRIDTDPESTLTNSFLHISLGLDRLLVFNSPEQTAILESALPEIFYQLYVIHAVHREHVIPVVFCLLQRKSTATCQEIINKIVEFAPTWSPRIIMLAFEKAVANVLSNNFPQVCLSGCYFHLRQSIHRKLQEQGLQKKSEDDVGFAHGIHKMAALAFINPNDVINAFADVSTHLGDDFQRCVFQCSHSTLWKFIDKLILEEDSQIHTKIARVNAEEPTTKKKKYEYLDKRLLNLVLNPHQNVIDQISGLAHNIIL</sequence>
<protein>
    <recommendedName>
        <fullName evidence="9">MULE transposase domain-containing protein</fullName>
    </recommendedName>
</protein>
<reference evidence="7" key="1">
    <citation type="submission" date="2021-02" db="EMBL/GenBank/DDBJ databases">
        <authorList>
            <person name="Nowell W R."/>
        </authorList>
    </citation>
    <scope>NUCLEOTIDE SEQUENCE</scope>
</reference>
<feature type="domain" description="MULE transposase" evidence="5">
    <location>
        <begin position="216"/>
        <end position="289"/>
    </location>
</feature>
<keyword evidence="3" id="KW-0862">Zinc</keyword>
<dbReference type="GO" id="GO:0008270">
    <property type="term" value="F:zinc ion binding"/>
    <property type="evidence" value="ECO:0007669"/>
    <property type="project" value="UniProtKB-KW"/>
</dbReference>
<evidence type="ECO:0000313" key="6">
    <source>
        <dbReference type="EMBL" id="CAF4558796.1"/>
    </source>
</evidence>
<comment type="caution">
    <text evidence="7">The sequence shown here is derived from an EMBL/GenBank/DDBJ whole genome shotgun (WGS) entry which is preliminary data.</text>
</comment>
<proteinExistence type="predicted"/>
<dbReference type="PANTHER" id="PTHR47160:SF10">
    <property type="entry name" value="MULE TRANSPOSASE DOMAIN-CONTAINING PROTEIN"/>
    <property type="match status" value="1"/>
</dbReference>
<evidence type="ECO:0000256" key="3">
    <source>
        <dbReference type="ARBA" id="ARBA00022833"/>
    </source>
</evidence>
<gene>
    <name evidence="7" type="ORF">QYT958_LOCUS19919</name>
    <name evidence="6" type="ORF">TSG867_LOCUS25173</name>
</gene>
<keyword evidence="1" id="KW-0479">Metal-binding</keyword>
<evidence type="ECO:0000256" key="2">
    <source>
        <dbReference type="ARBA" id="ARBA00022771"/>
    </source>
</evidence>
<evidence type="ECO:0000259" key="4">
    <source>
        <dbReference type="Pfam" id="PF04500"/>
    </source>
</evidence>
<dbReference type="InterPro" id="IPR018289">
    <property type="entry name" value="MULE_transposase_dom"/>
</dbReference>
<organism evidence="7 8">
    <name type="scientific">Rotaria socialis</name>
    <dbReference type="NCBI Taxonomy" id="392032"/>
    <lineage>
        <taxon>Eukaryota</taxon>
        <taxon>Metazoa</taxon>
        <taxon>Spiralia</taxon>
        <taxon>Gnathifera</taxon>
        <taxon>Rotifera</taxon>
        <taxon>Eurotatoria</taxon>
        <taxon>Bdelloidea</taxon>
        <taxon>Philodinida</taxon>
        <taxon>Philodinidae</taxon>
        <taxon>Rotaria</taxon>
    </lineage>
</organism>
<dbReference type="Pfam" id="PF10551">
    <property type="entry name" value="MULE"/>
    <property type="match status" value="1"/>
</dbReference>
<name>A0A821KIZ3_9BILA</name>
<evidence type="ECO:0000256" key="1">
    <source>
        <dbReference type="ARBA" id="ARBA00022723"/>
    </source>
</evidence>
<dbReference type="PANTHER" id="PTHR47160">
    <property type="entry name" value="PUTATIVE-RELATED"/>
    <property type="match status" value="1"/>
</dbReference>
<dbReference type="AlphaFoldDB" id="A0A821KIZ3"/>
<evidence type="ECO:0000313" key="7">
    <source>
        <dbReference type="EMBL" id="CAF4735891.1"/>
    </source>
</evidence>
<accession>A0A821KIZ3</accession>
<feature type="domain" description="FLYWCH-type" evidence="4">
    <location>
        <begin position="7"/>
        <end position="71"/>
    </location>
</feature>
<dbReference type="EMBL" id="CAJOBR010003376">
    <property type="protein sequence ID" value="CAF4735891.1"/>
    <property type="molecule type" value="Genomic_DNA"/>
</dbReference>
<evidence type="ECO:0000313" key="8">
    <source>
        <dbReference type="Proteomes" id="UP000663848"/>
    </source>
</evidence>
<dbReference type="Pfam" id="PF04500">
    <property type="entry name" value="FLYWCH"/>
    <property type="match status" value="1"/>
</dbReference>
<evidence type="ECO:0008006" key="9">
    <source>
        <dbReference type="Google" id="ProtNLM"/>
    </source>
</evidence>
<dbReference type="Proteomes" id="UP000663862">
    <property type="component" value="Unassembled WGS sequence"/>
</dbReference>
<keyword evidence="2" id="KW-0863">Zinc-finger</keyword>
<evidence type="ECO:0000259" key="5">
    <source>
        <dbReference type="Pfam" id="PF10551"/>
    </source>
</evidence>
<dbReference type="Proteomes" id="UP000663848">
    <property type="component" value="Unassembled WGS sequence"/>
</dbReference>